<dbReference type="CDD" id="cd06170">
    <property type="entry name" value="LuxR_C_like"/>
    <property type="match status" value="1"/>
</dbReference>
<keyword evidence="1 3" id="KW-0597">Phosphoprotein</keyword>
<dbReference type="Proteomes" id="UP001197247">
    <property type="component" value="Unassembled WGS sequence"/>
</dbReference>
<evidence type="ECO:0000313" key="6">
    <source>
        <dbReference type="EMBL" id="MBT0771030.1"/>
    </source>
</evidence>
<sequence>MTSATANLRVVLVDDHQLIREGLRRAFDRAGDIEVVGEAASVADAMSTLDRLRPDVLVTDVRLPDGDGITLTTQVRASNPTMGIVVLTMYAGDEQVFAALDAGASGFVGKDAPAEEVVAAARHAAANPRAFTARDLAGAMQRRMSAPAGPKLSPREREVLDLLVDGLAIAQIARRLYISESTAKTHVANIYEKLGAGNRAQAVMAAVRLGLVDDSKRR</sequence>
<evidence type="ECO:0000259" key="5">
    <source>
        <dbReference type="PROSITE" id="PS50110"/>
    </source>
</evidence>
<dbReference type="SUPFAM" id="SSF46894">
    <property type="entry name" value="C-terminal effector domain of the bipartite response regulators"/>
    <property type="match status" value="1"/>
</dbReference>
<evidence type="ECO:0000256" key="2">
    <source>
        <dbReference type="ARBA" id="ARBA00023125"/>
    </source>
</evidence>
<dbReference type="Pfam" id="PF00196">
    <property type="entry name" value="GerE"/>
    <property type="match status" value="1"/>
</dbReference>
<keyword evidence="2" id="KW-0238">DNA-binding</keyword>
<dbReference type="PROSITE" id="PS50043">
    <property type="entry name" value="HTH_LUXR_2"/>
    <property type="match status" value="1"/>
</dbReference>
<dbReference type="InterPro" id="IPR058245">
    <property type="entry name" value="NreC/VraR/RcsB-like_REC"/>
</dbReference>
<keyword evidence="7" id="KW-1185">Reference proteome</keyword>
<dbReference type="InterPro" id="IPR000792">
    <property type="entry name" value="Tscrpt_reg_LuxR_C"/>
</dbReference>
<feature type="domain" description="Response regulatory" evidence="5">
    <location>
        <begin position="9"/>
        <end position="125"/>
    </location>
</feature>
<comment type="caution">
    <text evidence="6">The sequence shown here is derived from an EMBL/GenBank/DDBJ whole genome shotgun (WGS) entry which is preliminary data.</text>
</comment>
<dbReference type="CDD" id="cd17535">
    <property type="entry name" value="REC_NarL-like"/>
    <property type="match status" value="1"/>
</dbReference>
<evidence type="ECO:0000256" key="1">
    <source>
        <dbReference type="ARBA" id="ARBA00022553"/>
    </source>
</evidence>
<reference evidence="6 7" key="1">
    <citation type="submission" date="2021-05" db="EMBL/GenBank/DDBJ databases">
        <title>Kineosporia and Streptomyces sp. nov. two new marine actinobacteria isolated from Coral.</title>
        <authorList>
            <person name="Buangrab K."/>
            <person name="Sutthacheep M."/>
            <person name="Yeemin T."/>
            <person name="Harunari E."/>
            <person name="Igarashi Y."/>
            <person name="Kanchanasin P."/>
            <person name="Tanasupawat S."/>
            <person name="Phongsopitanun W."/>
        </authorList>
    </citation>
    <scope>NUCLEOTIDE SEQUENCE [LARGE SCALE GENOMIC DNA]</scope>
    <source>
        <strain evidence="6 7">J2-2</strain>
    </source>
</reference>
<dbReference type="PANTHER" id="PTHR43214">
    <property type="entry name" value="TWO-COMPONENT RESPONSE REGULATOR"/>
    <property type="match status" value="1"/>
</dbReference>
<dbReference type="SMART" id="SM00421">
    <property type="entry name" value="HTH_LUXR"/>
    <property type="match status" value="1"/>
</dbReference>
<feature type="domain" description="HTH luxR-type" evidence="4">
    <location>
        <begin position="145"/>
        <end position="210"/>
    </location>
</feature>
<dbReference type="PRINTS" id="PR00038">
    <property type="entry name" value="HTHLUXR"/>
</dbReference>
<dbReference type="PROSITE" id="PS50110">
    <property type="entry name" value="RESPONSE_REGULATORY"/>
    <property type="match status" value="1"/>
</dbReference>
<dbReference type="InterPro" id="IPR016032">
    <property type="entry name" value="Sig_transdc_resp-reg_C-effctor"/>
</dbReference>
<gene>
    <name evidence="6" type="ORF">KIH74_18975</name>
</gene>
<proteinExistence type="predicted"/>
<evidence type="ECO:0000313" key="7">
    <source>
        <dbReference type="Proteomes" id="UP001197247"/>
    </source>
</evidence>
<name>A0ABS5TIW7_9ACTN</name>
<dbReference type="Pfam" id="PF00072">
    <property type="entry name" value="Response_reg"/>
    <property type="match status" value="1"/>
</dbReference>
<dbReference type="SMART" id="SM00448">
    <property type="entry name" value="REC"/>
    <property type="match status" value="1"/>
</dbReference>
<dbReference type="SUPFAM" id="SSF52172">
    <property type="entry name" value="CheY-like"/>
    <property type="match status" value="1"/>
</dbReference>
<organism evidence="6 7">
    <name type="scientific">Kineosporia corallincola</name>
    <dbReference type="NCBI Taxonomy" id="2835133"/>
    <lineage>
        <taxon>Bacteria</taxon>
        <taxon>Bacillati</taxon>
        <taxon>Actinomycetota</taxon>
        <taxon>Actinomycetes</taxon>
        <taxon>Kineosporiales</taxon>
        <taxon>Kineosporiaceae</taxon>
        <taxon>Kineosporia</taxon>
    </lineage>
</organism>
<dbReference type="Gene3D" id="3.40.50.2300">
    <property type="match status" value="1"/>
</dbReference>
<accession>A0ABS5TIW7</accession>
<dbReference type="InterPro" id="IPR039420">
    <property type="entry name" value="WalR-like"/>
</dbReference>
<dbReference type="InterPro" id="IPR001789">
    <property type="entry name" value="Sig_transdc_resp-reg_receiver"/>
</dbReference>
<dbReference type="EMBL" id="JAHBAY010000007">
    <property type="protein sequence ID" value="MBT0771030.1"/>
    <property type="molecule type" value="Genomic_DNA"/>
</dbReference>
<dbReference type="InterPro" id="IPR011006">
    <property type="entry name" value="CheY-like_superfamily"/>
</dbReference>
<protein>
    <submittedName>
        <fullName evidence="6">Response regulator transcription factor</fullName>
    </submittedName>
</protein>
<feature type="modified residue" description="4-aspartylphosphate" evidence="3">
    <location>
        <position position="60"/>
    </location>
</feature>
<evidence type="ECO:0000259" key="4">
    <source>
        <dbReference type="PROSITE" id="PS50043"/>
    </source>
</evidence>
<evidence type="ECO:0000256" key="3">
    <source>
        <dbReference type="PROSITE-ProRule" id="PRU00169"/>
    </source>
</evidence>
<dbReference type="RefSeq" id="WP_214157306.1">
    <property type="nucleotide sequence ID" value="NZ_JAHBAY010000007.1"/>
</dbReference>